<dbReference type="InterPro" id="IPR036396">
    <property type="entry name" value="Cyt_P450_sf"/>
</dbReference>
<dbReference type="Gene3D" id="1.10.630.10">
    <property type="entry name" value="Cytochrome P450"/>
    <property type="match status" value="1"/>
</dbReference>
<comment type="similarity">
    <text evidence="1 4">Belongs to the cytochrome P450 family.</text>
</comment>
<evidence type="ECO:0000256" key="1">
    <source>
        <dbReference type="ARBA" id="ARBA00010617"/>
    </source>
</evidence>
<comment type="caution">
    <text evidence="5">The sequence shown here is derived from an EMBL/GenBank/DDBJ whole genome shotgun (WGS) entry which is preliminary data.</text>
</comment>
<dbReference type="RefSeq" id="WP_232185905.1">
    <property type="nucleotide sequence ID" value="NZ_JAIOAP010000006.1"/>
</dbReference>
<keyword evidence="4" id="KW-0408">Iron</keyword>
<dbReference type="CDD" id="cd11032">
    <property type="entry name" value="P450_EryK-like"/>
    <property type="match status" value="1"/>
</dbReference>
<keyword evidence="4" id="KW-0479">Metal-binding</keyword>
<dbReference type="PRINTS" id="PR00385">
    <property type="entry name" value="P450"/>
</dbReference>
<accession>A0ABV1KUW2</accession>
<dbReference type="SUPFAM" id="SSF48264">
    <property type="entry name" value="Cytochrome P450"/>
    <property type="match status" value="1"/>
</dbReference>
<evidence type="ECO:0000256" key="3">
    <source>
        <dbReference type="ARBA" id="ARBA00023033"/>
    </source>
</evidence>
<evidence type="ECO:0000313" key="5">
    <source>
        <dbReference type="EMBL" id="MEQ4483356.1"/>
    </source>
</evidence>
<dbReference type="Proteomes" id="UP001493487">
    <property type="component" value="Unassembled WGS sequence"/>
</dbReference>
<sequence length="362" mass="40840">MRNTEPVSYDPASGTWSVFKYRDAKIVIADHEHFSSRFIETPSEEQPIEASILRTDPPKHKQLRSLVMQAFTPRVIEGFAPQIHSVAENMLDHALAKGKIDAVRDYASPLPIMIIAEMLGIPNEDREKFKQWSDALVGTDYAHYLQCQQDMSDYFALIAEQRRSCMQDDLISNLVRAQDEGAQLSALELIGFCILLLVAGNETTTNLISSALLCLGSRPEDYAEVAADRSLLPQAIEEVLRYCSPVQSMPRRVRKNVVLNGHQFAEGETVDIMIGSANHDEDVFVSPQYFDIHRKSNPHLAFGHGIHFCLGAQLARLEAKIALNVFMDKIRCFQGDREIPLERLDSSFIFGVKQLPLILERR</sequence>
<dbReference type="PANTHER" id="PTHR46696">
    <property type="entry name" value="P450, PUTATIVE (EUROFUNG)-RELATED"/>
    <property type="match status" value="1"/>
</dbReference>
<gene>
    <name evidence="5" type="ORF">QJS35_13235</name>
</gene>
<keyword evidence="6" id="KW-1185">Reference proteome</keyword>
<keyword evidence="2 4" id="KW-0349">Heme</keyword>
<organism evidence="5 6">
    <name type="scientific">Cohnella silvisoli</name>
    <dbReference type="NCBI Taxonomy" id="2873699"/>
    <lineage>
        <taxon>Bacteria</taxon>
        <taxon>Bacillati</taxon>
        <taxon>Bacillota</taxon>
        <taxon>Bacilli</taxon>
        <taxon>Bacillales</taxon>
        <taxon>Paenibacillaceae</taxon>
        <taxon>Cohnella</taxon>
    </lineage>
</organism>
<dbReference type="EMBL" id="JASKHM010000007">
    <property type="protein sequence ID" value="MEQ4483356.1"/>
    <property type="molecule type" value="Genomic_DNA"/>
</dbReference>
<dbReference type="InterPro" id="IPR002397">
    <property type="entry name" value="Cyt_P450_B"/>
</dbReference>
<evidence type="ECO:0000256" key="2">
    <source>
        <dbReference type="ARBA" id="ARBA00022617"/>
    </source>
</evidence>
<protein>
    <submittedName>
        <fullName evidence="5">Cytochrome P450</fullName>
    </submittedName>
</protein>
<evidence type="ECO:0000313" key="6">
    <source>
        <dbReference type="Proteomes" id="UP001493487"/>
    </source>
</evidence>
<keyword evidence="4" id="KW-0560">Oxidoreductase</keyword>
<proteinExistence type="inferred from homology"/>
<dbReference type="PANTHER" id="PTHR46696:SF1">
    <property type="entry name" value="CYTOCHROME P450 YJIB-RELATED"/>
    <property type="match status" value="1"/>
</dbReference>
<dbReference type="InterPro" id="IPR001128">
    <property type="entry name" value="Cyt_P450"/>
</dbReference>
<dbReference type="PROSITE" id="PS00086">
    <property type="entry name" value="CYTOCHROME_P450"/>
    <property type="match status" value="1"/>
</dbReference>
<dbReference type="InterPro" id="IPR017972">
    <property type="entry name" value="Cyt_P450_CS"/>
</dbReference>
<reference evidence="5 6" key="1">
    <citation type="journal article" date="2023" name="Genome Announc.">
        <title>Pan-Genome Analyses of the Genus Cohnella and Proposal of the Novel Species Cohnella silvisoli sp. nov., Isolated from Forest Soil.</title>
        <authorList>
            <person name="Wang C."/>
            <person name="Mao L."/>
            <person name="Bao G."/>
            <person name="Zhu H."/>
        </authorList>
    </citation>
    <scope>NUCLEOTIDE SEQUENCE [LARGE SCALE GENOMIC DNA]</scope>
    <source>
        <strain evidence="5 6">NL03-T5-1</strain>
    </source>
</reference>
<dbReference type="Pfam" id="PF00067">
    <property type="entry name" value="p450"/>
    <property type="match status" value="1"/>
</dbReference>
<evidence type="ECO:0000256" key="4">
    <source>
        <dbReference type="RuleBase" id="RU000461"/>
    </source>
</evidence>
<name>A0ABV1KUW2_9BACL</name>
<dbReference type="PRINTS" id="PR00359">
    <property type="entry name" value="BP450"/>
</dbReference>
<keyword evidence="3 4" id="KW-0503">Monooxygenase</keyword>